<evidence type="ECO:0000313" key="3">
    <source>
        <dbReference type="Proteomes" id="UP001391051"/>
    </source>
</evidence>
<dbReference type="GeneID" id="92079684"/>
<feature type="compositionally biased region" description="Gly residues" evidence="1">
    <location>
        <begin position="150"/>
        <end position="161"/>
    </location>
</feature>
<protein>
    <submittedName>
        <fullName evidence="2">Uncharacterized protein</fullName>
    </submittedName>
</protein>
<reference evidence="2 3" key="1">
    <citation type="submission" date="2023-01" db="EMBL/GenBank/DDBJ databases">
        <title>Analysis of 21 Apiospora genomes using comparative genomics revels a genus with tremendous synthesis potential of carbohydrate active enzymes and secondary metabolites.</title>
        <authorList>
            <person name="Sorensen T."/>
        </authorList>
    </citation>
    <scope>NUCLEOTIDE SEQUENCE [LARGE SCALE GENOMIC DNA]</scope>
    <source>
        <strain evidence="2 3">CBS 24483</strain>
    </source>
</reference>
<organism evidence="2 3">
    <name type="scientific">Apiospora aurea</name>
    <dbReference type="NCBI Taxonomy" id="335848"/>
    <lineage>
        <taxon>Eukaryota</taxon>
        <taxon>Fungi</taxon>
        <taxon>Dikarya</taxon>
        <taxon>Ascomycota</taxon>
        <taxon>Pezizomycotina</taxon>
        <taxon>Sordariomycetes</taxon>
        <taxon>Xylariomycetidae</taxon>
        <taxon>Amphisphaeriales</taxon>
        <taxon>Apiosporaceae</taxon>
        <taxon>Apiospora</taxon>
    </lineage>
</organism>
<dbReference type="Proteomes" id="UP001391051">
    <property type="component" value="Unassembled WGS sequence"/>
</dbReference>
<name>A0ABR1Q248_9PEZI</name>
<evidence type="ECO:0000256" key="1">
    <source>
        <dbReference type="SAM" id="MobiDB-lite"/>
    </source>
</evidence>
<dbReference type="EMBL" id="JAQQWE010000007">
    <property type="protein sequence ID" value="KAK7946079.1"/>
    <property type="molecule type" value="Genomic_DNA"/>
</dbReference>
<keyword evidence="3" id="KW-1185">Reference proteome</keyword>
<gene>
    <name evidence="2" type="ORF">PG986_010400</name>
</gene>
<feature type="region of interest" description="Disordered" evidence="1">
    <location>
        <begin position="60"/>
        <end position="182"/>
    </location>
</feature>
<comment type="caution">
    <text evidence="2">The sequence shown here is derived from an EMBL/GenBank/DDBJ whole genome shotgun (WGS) entry which is preliminary data.</text>
</comment>
<evidence type="ECO:0000313" key="2">
    <source>
        <dbReference type="EMBL" id="KAK7946079.1"/>
    </source>
</evidence>
<feature type="region of interest" description="Disordered" evidence="1">
    <location>
        <begin position="1"/>
        <end position="24"/>
    </location>
</feature>
<dbReference type="RefSeq" id="XP_066696113.1">
    <property type="nucleotide sequence ID" value="XM_066846622.1"/>
</dbReference>
<feature type="compositionally biased region" description="Basic and acidic residues" evidence="1">
    <location>
        <begin position="1"/>
        <end position="11"/>
    </location>
</feature>
<sequence length="198" mass="22137">MCHSRDARTGERFSYPRNPHEDRDHMRICAKYPSPKRGCRYGYDGDGNVVSFSVSREADDYCDPAGIDYRREQRPERPPSRSGSYRAGGWGDAGIPRRSYRREGLGRRPSMSSRRYPSSRDEYAYAAGGGGHSYDSSRPRYPPGYMNQHYGGGSWTGGYGPTGAPMGSSPRPGAAAEEPKRKIVKPEDVDWEIETVVD</sequence>
<feature type="compositionally biased region" description="Basic and acidic residues" evidence="1">
    <location>
        <begin position="68"/>
        <end position="79"/>
    </location>
</feature>
<feature type="compositionally biased region" description="Low complexity" evidence="1">
    <location>
        <begin position="107"/>
        <end position="116"/>
    </location>
</feature>
<proteinExistence type="predicted"/>
<accession>A0ABR1Q248</accession>